<proteinExistence type="predicted"/>
<keyword evidence="3" id="KW-1185">Reference proteome</keyword>
<evidence type="ECO:0000256" key="1">
    <source>
        <dbReference type="SAM" id="MobiDB-lite"/>
    </source>
</evidence>
<gene>
    <name evidence="2" type="ORF">C3Y98_00155</name>
</gene>
<evidence type="ECO:0008006" key="4">
    <source>
        <dbReference type="Google" id="ProtNLM"/>
    </source>
</evidence>
<accession>A0A4Y9VUC1</accession>
<dbReference type="OrthoDB" id="8527830at2"/>
<reference evidence="2 3" key="1">
    <citation type="submission" date="2018-02" db="EMBL/GenBank/DDBJ databases">
        <title>A novel lanthanide dependent methylotroph, Methylotenera sp. La3113.</title>
        <authorList>
            <person name="Lv H."/>
            <person name="Tani A."/>
        </authorList>
    </citation>
    <scope>NUCLEOTIDE SEQUENCE [LARGE SCALE GENOMIC DNA]</scope>
    <source>
        <strain evidence="2 3">La3113</strain>
    </source>
</reference>
<comment type="caution">
    <text evidence="2">The sequence shown here is derived from an EMBL/GenBank/DDBJ whole genome shotgun (WGS) entry which is preliminary data.</text>
</comment>
<dbReference type="RefSeq" id="WP_135276117.1">
    <property type="nucleotide sequence ID" value="NZ_PQVH01000001.1"/>
</dbReference>
<sequence length="109" mass="12464">MAYALKNSQGHIIATSALEKPGDDWIQVDATDKAYINFLEHSLAEADAFRESDIHLARVLEDVITLLVERNIIRFTDLPEQAQKRLNQRQSMRHKSQLSGILDENSELF</sequence>
<name>A0A4Y9VUC1_9PROT</name>
<organism evidence="2 3">
    <name type="scientific">Methylotenera oryzisoli</name>
    <dbReference type="NCBI Taxonomy" id="2080758"/>
    <lineage>
        <taxon>Bacteria</taxon>
        <taxon>Pseudomonadati</taxon>
        <taxon>Pseudomonadota</taxon>
        <taxon>Betaproteobacteria</taxon>
        <taxon>Nitrosomonadales</taxon>
        <taxon>Methylophilaceae</taxon>
        <taxon>Methylotenera</taxon>
    </lineage>
</organism>
<dbReference type="EMBL" id="PQVH01000001">
    <property type="protein sequence ID" value="TFW73334.1"/>
    <property type="molecule type" value="Genomic_DNA"/>
</dbReference>
<dbReference type="Proteomes" id="UP000297706">
    <property type="component" value="Unassembled WGS sequence"/>
</dbReference>
<dbReference type="AlphaFoldDB" id="A0A4Y9VUC1"/>
<protein>
    <recommendedName>
        <fullName evidence="4">Tryptophan synthase subunit beta like protein</fullName>
    </recommendedName>
</protein>
<feature type="region of interest" description="Disordered" evidence="1">
    <location>
        <begin position="86"/>
        <end position="109"/>
    </location>
</feature>
<evidence type="ECO:0000313" key="2">
    <source>
        <dbReference type="EMBL" id="TFW73334.1"/>
    </source>
</evidence>
<evidence type="ECO:0000313" key="3">
    <source>
        <dbReference type="Proteomes" id="UP000297706"/>
    </source>
</evidence>